<keyword evidence="11" id="KW-1185">Reference proteome</keyword>
<accession>A0A1I4LPT5</accession>
<keyword evidence="3" id="KW-0813">Transport</keyword>
<evidence type="ECO:0000256" key="5">
    <source>
        <dbReference type="ARBA" id="ARBA00022989"/>
    </source>
</evidence>
<gene>
    <name evidence="10" type="ORF">SAMN05421880_102159</name>
</gene>
<dbReference type="InterPro" id="IPR038770">
    <property type="entry name" value="Na+/solute_symporter_sf"/>
</dbReference>
<comment type="subcellular location">
    <subcellularLocation>
        <location evidence="1">Membrane</location>
        <topology evidence="1">Multi-pass membrane protein</topology>
    </subcellularLocation>
</comment>
<feature type="domain" description="RCK N-terminal" evidence="9">
    <location>
        <begin position="429"/>
        <end position="541"/>
    </location>
</feature>
<dbReference type="PANTHER" id="PTHR42751:SF1">
    <property type="entry name" value="CATION_PROTON ANTIPORTER YBAL-RELATED"/>
    <property type="match status" value="1"/>
</dbReference>
<evidence type="ECO:0000256" key="3">
    <source>
        <dbReference type="ARBA" id="ARBA00022448"/>
    </source>
</evidence>
<dbReference type="InterPro" id="IPR003148">
    <property type="entry name" value="RCK_N"/>
</dbReference>
<dbReference type="GO" id="GO:0006813">
    <property type="term" value="P:potassium ion transport"/>
    <property type="evidence" value="ECO:0007669"/>
    <property type="project" value="InterPro"/>
</dbReference>
<dbReference type="GO" id="GO:0016020">
    <property type="term" value="C:membrane"/>
    <property type="evidence" value="ECO:0007669"/>
    <property type="project" value="UniProtKB-SubCell"/>
</dbReference>
<dbReference type="InterPro" id="IPR006153">
    <property type="entry name" value="Cation/H_exchanger_TM"/>
</dbReference>
<dbReference type="STRING" id="52442.SAMN05421880_102159"/>
<dbReference type="Pfam" id="PF00999">
    <property type="entry name" value="Na_H_Exchanger"/>
    <property type="match status" value="1"/>
</dbReference>
<reference evidence="10 11" key="1">
    <citation type="submission" date="2016-10" db="EMBL/GenBank/DDBJ databases">
        <authorList>
            <person name="de Groot N.N."/>
        </authorList>
    </citation>
    <scope>NUCLEOTIDE SEQUENCE [LARGE SCALE GENOMIC DNA]</scope>
    <source>
        <strain evidence="10 11">Nm146</strain>
    </source>
</reference>
<dbReference type="AlphaFoldDB" id="A0A1I4LPT5"/>
<proteinExistence type="inferred from homology"/>
<protein>
    <submittedName>
        <fullName evidence="10">Kef-type potassium/proton antiporter, CPA2 family</fullName>
    </submittedName>
</protein>
<feature type="transmembrane region" description="Helical" evidence="7">
    <location>
        <begin position="89"/>
        <end position="108"/>
    </location>
</feature>
<organism evidence="10 11">
    <name type="scientific">Nitrosomonas nitrosa</name>
    <dbReference type="NCBI Taxonomy" id="52442"/>
    <lineage>
        <taxon>Bacteria</taxon>
        <taxon>Pseudomonadati</taxon>
        <taxon>Pseudomonadota</taxon>
        <taxon>Betaproteobacteria</taxon>
        <taxon>Nitrosomonadales</taxon>
        <taxon>Nitrosomonadaceae</taxon>
        <taxon>Nitrosomonas</taxon>
    </lineage>
</organism>
<dbReference type="GO" id="GO:1902600">
    <property type="term" value="P:proton transmembrane transport"/>
    <property type="evidence" value="ECO:0007669"/>
    <property type="project" value="InterPro"/>
</dbReference>
<keyword evidence="4 7" id="KW-0812">Transmembrane</keyword>
<evidence type="ECO:0000259" key="9">
    <source>
        <dbReference type="Pfam" id="PF02254"/>
    </source>
</evidence>
<name>A0A1I4LPT5_9PROT</name>
<dbReference type="Gene3D" id="3.40.50.720">
    <property type="entry name" value="NAD(P)-binding Rossmann-like Domain"/>
    <property type="match status" value="1"/>
</dbReference>
<feature type="transmembrane region" description="Helical" evidence="7">
    <location>
        <begin position="6"/>
        <end position="25"/>
    </location>
</feature>
<feature type="transmembrane region" description="Helical" evidence="7">
    <location>
        <begin position="32"/>
        <end position="51"/>
    </location>
</feature>
<dbReference type="EMBL" id="FOUF01000002">
    <property type="protein sequence ID" value="SFL92975.1"/>
    <property type="molecule type" value="Genomic_DNA"/>
</dbReference>
<dbReference type="Gene3D" id="1.20.1530.20">
    <property type="match status" value="1"/>
</dbReference>
<sequence length="569" mass="61132">MPHSTILIATIAVSLGLALIFGLIAQRLKLPVLVGYLIAGMIIGPFTPGFVADIELSNQLAEIGVILLMFGVGLHFSLNDLLAVRRIALPGAIAQIVVATAMGTAVAVTWGWSIGAGIVFGLALSVASTVVLLRALEQRGLLKSINGRIAVGWLIVEDLVVVLVLVLLPPFSAGFAGGTEEVSSMQLLISLVITLAKVSVFIAFMLIVGKRLFPWLLWHVASAKSKELFTLCVIAVAVGIAYGAAVLFDVSFALGAFFSGMVMRESSLSHRAAQESLPLRDAFSVLFFVSVGMLFDPNILIEEPLHVLIVVAIIIFGKSLVAFILVLAFRYPLNTALTVSVSLSQIGELSFILASLGLSLGLLPLEGYSLVLAGAFISITLNPLVFRSSEPIQNWIRARSRLARKLERSIDPLAELPTAVASDYVTNHVVIVGYGSVGKRIGEILAQKDIHFVVADHNREVVEQLRKQGIHAVAGDASDPAVLIQAHISRASILIVTACDALRIRQMAETTQILNPQVEVLASTYDVEDAVRLQRENVGTVFLADQELANNISQRVLQKLESQDEDHKN</sequence>
<evidence type="ECO:0000256" key="7">
    <source>
        <dbReference type="SAM" id="Phobius"/>
    </source>
</evidence>
<feature type="transmembrane region" description="Helical" evidence="7">
    <location>
        <begin position="188"/>
        <end position="208"/>
    </location>
</feature>
<feature type="transmembrane region" description="Helical" evidence="7">
    <location>
        <begin position="63"/>
        <end position="82"/>
    </location>
</feature>
<feature type="transmembrane region" description="Helical" evidence="7">
    <location>
        <begin position="114"/>
        <end position="136"/>
    </location>
</feature>
<dbReference type="PANTHER" id="PTHR42751">
    <property type="entry name" value="SODIUM/HYDROGEN EXCHANGER FAMILY/TRKA DOMAIN PROTEIN"/>
    <property type="match status" value="1"/>
</dbReference>
<dbReference type="Pfam" id="PF02254">
    <property type="entry name" value="TrkA_N"/>
    <property type="match status" value="1"/>
</dbReference>
<evidence type="ECO:0000256" key="6">
    <source>
        <dbReference type="ARBA" id="ARBA00023136"/>
    </source>
</evidence>
<evidence type="ECO:0000256" key="2">
    <source>
        <dbReference type="ARBA" id="ARBA00005551"/>
    </source>
</evidence>
<feature type="domain" description="Cation/H+ exchanger transmembrane" evidence="8">
    <location>
        <begin position="17"/>
        <end position="386"/>
    </location>
</feature>
<dbReference type="SUPFAM" id="SSF51735">
    <property type="entry name" value="NAD(P)-binding Rossmann-fold domains"/>
    <property type="match status" value="1"/>
</dbReference>
<evidence type="ECO:0000256" key="4">
    <source>
        <dbReference type="ARBA" id="ARBA00022692"/>
    </source>
</evidence>
<feature type="transmembrane region" description="Helical" evidence="7">
    <location>
        <begin position="307"/>
        <end position="329"/>
    </location>
</feature>
<feature type="transmembrane region" description="Helical" evidence="7">
    <location>
        <begin position="148"/>
        <end position="168"/>
    </location>
</feature>
<dbReference type="NCBIfam" id="NF007950">
    <property type="entry name" value="PRK10669.1"/>
    <property type="match status" value="1"/>
</dbReference>
<evidence type="ECO:0000259" key="8">
    <source>
        <dbReference type="Pfam" id="PF00999"/>
    </source>
</evidence>
<dbReference type="RefSeq" id="WP_090666104.1">
    <property type="nucleotide sequence ID" value="NZ_FOUF01000002.1"/>
</dbReference>
<feature type="transmembrane region" description="Helical" evidence="7">
    <location>
        <begin position="228"/>
        <end position="257"/>
    </location>
</feature>
<keyword evidence="5 7" id="KW-1133">Transmembrane helix</keyword>
<feature type="transmembrane region" description="Helical" evidence="7">
    <location>
        <begin position="349"/>
        <end position="377"/>
    </location>
</feature>
<dbReference type="GO" id="GO:0015297">
    <property type="term" value="F:antiporter activity"/>
    <property type="evidence" value="ECO:0007669"/>
    <property type="project" value="InterPro"/>
</dbReference>
<keyword evidence="6 7" id="KW-0472">Membrane</keyword>
<evidence type="ECO:0000313" key="11">
    <source>
        <dbReference type="Proteomes" id="UP000199561"/>
    </source>
</evidence>
<dbReference type="InterPro" id="IPR036291">
    <property type="entry name" value="NAD(P)-bd_dom_sf"/>
</dbReference>
<evidence type="ECO:0000256" key="1">
    <source>
        <dbReference type="ARBA" id="ARBA00004141"/>
    </source>
</evidence>
<dbReference type="Proteomes" id="UP000199561">
    <property type="component" value="Unassembled WGS sequence"/>
</dbReference>
<comment type="similarity">
    <text evidence="2">Belongs to the monovalent cation:proton antiporter 2 (CPA2) transporter (TC 2.A.37) family.</text>
</comment>
<evidence type="ECO:0000313" key="10">
    <source>
        <dbReference type="EMBL" id="SFL92975.1"/>
    </source>
</evidence>